<comment type="caution">
    <text evidence="2">The sequence shown here is derived from an EMBL/GenBank/DDBJ whole genome shotgun (WGS) entry which is preliminary data.</text>
</comment>
<sequence>MNHEELKPIKTPTSFILGFLLGLNSYFSNTITLYKGHSKIPYILKMS</sequence>
<dbReference type="STRING" id="1165094.RINTHH_16660"/>
<name>M1X630_9NOST</name>
<feature type="transmembrane region" description="Helical" evidence="1">
    <location>
        <begin position="15"/>
        <end position="34"/>
    </location>
</feature>
<protein>
    <submittedName>
        <fullName evidence="2">Uncharacterized protein</fullName>
    </submittedName>
</protein>
<keyword evidence="1" id="KW-0812">Transmembrane</keyword>
<dbReference type="EMBL" id="CAIY01000067">
    <property type="protein sequence ID" value="CCH67821.1"/>
    <property type="molecule type" value="Genomic_DNA"/>
</dbReference>
<accession>M1X630</accession>
<reference evidence="3" key="2">
    <citation type="submission" date="2016-01" db="EMBL/GenBank/DDBJ databases">
        <title>Diatom-associated endosymboitic cyanobacterium lacks core nitrogen metabolism enzymes.</title>
        <authorList>
            <person name="Hilton J.A."/>
            <person name="Foster R.A."/>
            <person name="Tripp H.J."/>
            <person name="Carter B.J."/>
            <person name="Zehr J.P."/>
            <person name="Villareal T.A."/>
        </authorList>
    </citation>
    <scope>NUCLEOTIDE SEQUENCE [LARGE SCALE GENOMIC DNA]</scope>
    <source>
        <strain evidence="3">HH01</strain>
    </source>
</reference>
<keyword evidence="3" id="KW-1185">Reference proteome</keyword>
<proteinExistence type="predicted"/>
<reference evidence="2 3" key="1">
    <citation type="submission" date="2012-05" db="EMBL/GenBank/DDBJ databases">
        <authorList>
            <person name="Hilton J."/>
        </authorList>
    </citation>
    <scope>NUCLEOTIDE SEQUENCE [LARGE SCALE GENOMIC DNA]</scope>
    <source>
        <strain evidence="2 3">HH01</strain>
    </source>
</reference>
<evidence type="ECO:0000313" key="3">
    <source>
        <dbReference type="Proteomes" id="UP000053051"/>
    </source>
</evidence>
<evidence type="ECO:0000313" key="2">
    <source>
        <dbReference type="EMBL" id="CCH67821.1"/>
    </source>
</evidence>
<keyword evidence="1" id="KW-0472">Membrane</keyword>
<evidence type="ECO:0000256" key="1">
    <source>
        <dbReference type="SAM" id="Phobius"/>
    </source>
</evidence>
<dbReference type="Proteomes" id="UP000053051">
    <property type="component" value="Unassembled WGS sequence"/>
</dbReference>
<gene>
    <name evidence="2" type="ORF">RINTHH_16660</name>
</gene>
<dbReference type="AlphaFoldDB" id="M1X630"/>
<keyword evidence="1" id="KW-1133">Transmembrane helix</keyword>
<organism evidence="2 3">
    <name type="scientific">Richelia intracellularis HH01</name>
    <dbReference type="NCBI Taxonomy" id="1165094"/>
    <lineage>
        <taxon>Bacteria</taxon>
        <taxon>Bacillati</taxon>
        <taxon>Cyanobacteriota</taxon>
        <taxon>Cyanophyceae</taxon>
        <taxon>Nostocales</taxon>
        <taxon>Nostocaceae</taxon>
        <taxon>Richelia</taxon>
    </lineage>
</organism>